<sequence>MMYCLTCGLKRPNNFKSNVCPKCKSYLKYVEAPAKSTVIKFYRAGLAVSYATAEVYSYANCAIHTTNINIGLAKPYQASVFRQLPNGVGYVLPSSSKYEDHISLEHLLAPIRTYGMLRYEVPYLDHTEAKTILKKKLKELDAWVDEALEDGWISICNLAGLL</sequence>
<organism evidence="1 2">
    <name type="scientific">Candidatus Clostridium stratigraminis</name>
    <dbReference type="NCBI Taxonomy" id="3381661"/>
    <lineage>
        <taxon>Bacteria</taxon>
        <taxon>Bacillati</taxon>
        <taxon>Bacillota</taxon>
        <taxon>Clostridia</taxon>
        <taxon>Eubacteriales</taxon>
        <taxon>Clostridiaceae</taxon>
        <taxon>Clostridium</taxon>
    </lineage>
</organism>
<comment type="caution">
    <text evidence="1">The sequence shown here is derived from an EMBL/GenBank/DDBJ whole genome shotgun (WGS) entry which is preliminary data.</text>
</comment>
<evidence type="ECO:0000313" key="2">
    <source>
        <dbReference type="Proteomes" id="UP001623591"/>
    </source>
</evidence>
<name>A0ABW8T087_9CLOT</name>
<gene>
    <name evidence="1" type="ORF">ACJDUG_03305</name>
</gene>
<proteinExistence type="predicted"/>
<keyword evidence="2" id="KW-1185">Reference proteome</keyword>
<dbReference type="EMBL" id="JBJHZZ010000001">
    <property type="protein sequence ID" value="MFL0246003.1"/>
    <property type="molecule type" value="Genomic_DNA"/>
</dbReference>
<protein>
    <submittedName>
        <fullName evidence="1">Uncharacterized protein</fullName>
    </submittedName>
</protein>
<reference evidence="1 2" key="1">
    <citation type="submission" date="2024-11" db="EMBL/GenBank/DDBJ databases">
        <authorList>
            <person name="Heng Y.C."/>
            <person name="Lim A.C.H."/>
            <person name="Lee J.K.Y."/>
            <person name="Kittelmann S."/>
        </authorList>
    </citation>
    <scope>NUCLEOTIDE SEQUENCE [LARGE SCALE GENOMIC DNA]</scope>
    <source>
        <strain evidence="1 2">WILCCON 0185</strain>
    </source>
</reference>
<dbReference type="RefSeq" id="WP_406768456.1">
    <property type="nucleotide sequence ID" value="NZ_JBJHZZ010000001.1"/>
</dbReference>
<accession>A0ABW8T087</accession>
<dbReference type="Proteomes" id="UP001623591">
    <property type="component" value="Unassembled WGS sequence"/>
</dbReference>
<evidence type="ECO:0000313" key="1">
    <source>
        <dbReference type="EMBL" id="MFL0246003.1"/>
    </source>
</evidence>